<accession>A0A933IDH4</accession>
<reference evidence="2" key="1">
    <citation type="submission" date="2020-07" db="EMBL/GenBank/DDBJ databases">
        <title>Huge and variable diversity of episymbiotic CPR bacteria and DPANN archaea in groundwater ecosystems.</title>
        <authorList>
            <person name="He C.Y."/>
            <person name="Keren R."/>
            <person name="Whittaker M."/>
            <person name="Farag I.F."/>
            <person name="Doudna J."/>
            <person name="Cate J.H.D."/>
            <person name="Banfield J.F."/>
        </authorList>
    </citation>
    <scope>NUCLEOTIDE SEQUENCE</scope>
    <source>
        <strain evidence="2">NC_groundwater_1520_Pr4_B-0.1um_53_5</strain>
    </source>
</reference>
<evidence type="ECO:0000313" key="3">
    <source>
        <dbReference type="Proteomes" id="UP000736328"/>
    </source>
</evidence>
<feature type="compositionally biased region" description="Basic residues" evidence="1">
    <location>
        <begin position="101"/>
        <end position="115"/>
    </location>
</feature>
<name>A0A933IDH4_UNCT6</name>
<dbReference type="EMBL" id="JACQXR010000159">
    <property type="protein sequence ID" value="MBI4727812.1"/>
    <property type="molecule type" value="Genomic_DNA"/>
</dbReference>
<protein>
    <submittedName>
        <fullName evidence="2">Uncharacterized protein</fullName>
    </submittedName>
</protein>
<dbReference type="Proteomes" id="UP000736328">
    <property type="component" value="Unassembled WGS sequence"/>
</dbReference>
<organism evidence="2 3">
    <name type="scientific">candidate division TA06 bacterium</name>
    <dbReference type="NCBI Taxonomy" id="2250710"/>
    <lineage>
        <taxon>Bacteria</taxon>
        <taxon>Bacteria division TA06</taxon>
    </lineage>
</organism>
<proteinExistence type="predicted"/>
<evidence type="ECO:0000256" key="1">
    <source>
        <dbReference type="SAM" id="MobiDB-lite"/>
    </source>
</evidence>
<evidence type="ECO:0000313" key="2">
    <source>
        <dbReference type="EMBL" id="MBI4727812.1"/>
    </source>
</evidence>
<gene>
    <name evidence="2" type="ORF">HY768_11460</name>
</gene>
<dbReference type="AlphaFoldDB" id="A0A933IDH4"/>
<comment type="caution">
    <text evidence="2">The sequence shown here is derived from an EMBL/GenBank/DDBJ whole genome shotgun (WGS) entry which is preliminary data.</text>
</comment>
<sequence length="115" mass="12628">MATRIGTSFADLINFLEAALGGLKSSTGDAVQKRYATDIAKILPELRKLDDRQEKAKAELYTVTKALTAKDKEARAMGARMVSYLESVYGKSGPELQKYGFSRRQHGGGRKKKTA</sequence>
<feature type="region of interest" description="Disordered" evidence="1">
    <location>
        <begin position="92"/>
        <end position="115"/>
    </location>
</feature>